<reference evidence="1 2" key="1">
    <citation type="submission" date="2017-06" db="EMBL/GenBank/DDBJ databases">
        <authorList>
            <consortium name="Pathogen Informatics"/>
        </authorList>
    </citation>
    <scope>NUCLEOTIDE SEQUENCE [LARGE SCALE GENOMIC DNA]</scope>
    <source>
        <strain evidence="1 2">NCTC13161</strain>
    </source>
</reference>
<gene>
    <name evidence="1" type="ORF">SAMEA4530655_04662</name>
</gene>
<dbReference type="AlphaFoldDB" id="A0A239SXU4"/>
<sequence length="248" mass="27600">MEAYKHQAIKTMAESMSVLKDFPRQVLVLKGGGKLKFMHGKLAGLQRRLIDDTQSEEFPKFLDALEKAVNGDPAYVSAVERHAKFAREHFSKLQFGAEEMRQALTTFSEIFSPQERAAFRNESGYSDEMRDKIGNSILELTAFMIGAAGMGKRLASLKEAANMPIFRVATAVYLHGVRLYALGSLANRSAANLRNDFVDMTLVGYATYFDGILSGDRNVRKMYEHTCFCLHGMFGAHVPAVDRLSAGQ</sequence>
<protein>
    <submittedName>
        <fullName evidence="1">Uncharacterized protein</fullName>
    </submittedName>
</protein>
<name>A0A239SXU4_9BURK</name>
<dbReference type="STRING" id="93222.NA29_02140"/>
<accession>A0A239SXU4</accession>
<evidence type="ECO:0000313" key="2">
    <source>
        <dbReference type="Proteomes" id="UP000215126"/>
    </source>
</evidence>
<keyword evidence="2" id="KW-1185">Reference proteome</keyword>
<dbReference type="EMBL" id="LT906435">
    <property type="protein sequence ID" value="SNU89544.1"/>
    <property type="molecule type" value="Genomic_DNA"/>
</dbReference>
<proteinExistence type="predicted"/>
<organism evidence="1 2">
    <name type="scientific">Pandoraea sputorum</name>
    <dbReference type="NCBI Taxonomy" id="93222"/>
    <lineage>
        <taxon>Bacteria</taxon>
        <taxon>Pseudomonadati</taxon>
        <taxon>Pseudomonadota</taxon>
        <taxon>Betaproteobacteria</taxon>
        <taxon>Burkholderiales</taxon>
        <taxon>Burkholderiaceae</taxon>
        <taxon>Pandoraea</taxon>
    </lineage>
</organism>
<evidence type="ECO:0000313" key="1">
    <source>
        <dbReference type="EMBL" id="SNU89544.1"/>
    </source>
</evidence>
<dbReference type="Proteomes" id="UP000215126">
    <property type="component" value="Chromosome 1"/>
</dbReference>